<dbReference type="SUPFAM" id="SSF140459">
    <property type="entry name" value="PE/PPE dimer-like"/>
    <property type="match status" value="1"/>
</dbReference>
<evidence type="ECO:0000313" key="3">
    <source>
        <dbReference type="EMBL" id="VBA40186.1"/>
    </source>
</evidence>
<dbReference type="InterPro" id="IPR000084">
    <property type="entry name" value="PE-PGRS_N"/>
</dbReference>
<sequence length="220" mass="24040">MSHRRPCNHCAITDRRCRPARVTGSSSWLSSPGVAFEGLADLGPTAYVATVSEAPGPPPRRLPASPSSPDLVIVDPLAPSHPHESFGNREASHCERRKRRNAEISGPNRRSVIELIRFTDAPTTWQIAMSYLAAVPELLASAATDLSDIGSALVSANAAAVAPTIPWRPLPVMKYQRPLPRCSPAMHGSPRPWRFSLPSGTVIQRIRLCRGKFHRSCCRR</sequence>
<keyword evidence="4" id="KW-1185">Reference proteome</keyword>
<evidence type="ECO:0000256" key="1">
    <source>
        <dbReference type="SAM" id="MobiDB-lite"/>
    </source>
</evidence>
<dbReference type="Pfam" id="PF00934">
    <property type="entry name" value="PE"/>
    <property type="match status" value="1"/>
</dbReference>
<feature type="region of interest" description="Disordered" evidence="1">
    <location>
        <begin position="79"/>
        <end position="105"/>
    </location>
</feature>
<feature type="compositionally biased region" description="Basic and acidic residues" evidence="1">
    <location>
        <begin position="81"/>
        <end position="94"/>
    </location>
</feature>
<reference evidence="3 4" key="1">
    <citation type="submission" date="2018-09" db="EMBL/GenBank/DDBJ databases">
        <authorList>
            <person name="Tagini F."/>
        </authorList>
    </citation>
    <scope>NUCLEOTIDE SEQUENCE [LARGE SCALE GENOMIC DNA]</scope>
    <source>
        <strain evidence="3 4">MK13</strain>
    </source>
</reference>
<dbReference type="Proteomes" id="UP000267289">
    <property type="component" value="Unassembled WGS sequence"/>
</dbReference>
<gene>
    <name evidence="3" type="ORF">LAUMK13_02960</name>
</gene>
<proteinExistence type="predicted"/>
<dbReference type="InterPro" id="IPR038332">
    <property type="entry name" value="PPE_sf"/>
</dbReference>
<organism evidence="3 4">
    <name type="scientific">Mycobacterium innocens</name>
    <dbReference type="NCBI Taxonomy" id="2341083"/>
    <lineage>
        <taxon>Bacteria</taxon>
        <taxon>Bacillati</taxon>
        <taxon>Actinomycetota</taxon>
        <taxon>Actinomycetes</taxon>
        <taxon>Mycobacteriales</taxon>
        <taxon>Mycobacteriaceae</taxon>
        <taxon>Mycobacterium</taxon>
    </lineage>
</organism>
<dbReference type="EMBL" id="UPHQ01000140">
    <property type="protein sequence ID" value="VBA40186.1"/>
    <property type="molecule type" value="Genomic_DNA"/>
</dbReference>
<evidence type="ECO:0000259" key="2">
    <source>
        <dbReference type="Pfam" id="PF00934"/>
    </source>
</evidence>
<accession>A0A498Q2X7</accession>
<evidence type="ECO:0000313" key="4">
    <source>
        <dbReference type="Proteomes" id="UP000267289"/>
    </source>
</evidence>
<dbReference type="Gene3D" id="1.10.287.850">
    <property type="entry name" value="HP0062-like domain"/>
    <property type="match status" value="1"/>
</dbReference>
<feature type="domain" description="PE" evidence="2">
    <location>
        <begin position="133"/>
        <end position="165"/>
    </location>
</feature>
<protein>
    <recommendedName>
        <fullName evidence="2">PE domain-containing protein</fullName>
    </recommendedName>
</protein>
<name>A0A498Q2X7_9MYCO</name>
<dbReference type="AlphaFoldDB" id="A0A498Q2X7"/>